<dbReference type="SUPFAM" id="SSF56322">
    <property type="entry name" value="ADC synthase"/>
    <property type="match status" value="1"/>
</dbReference>
<dbReference type="CDD" id="cd00449">
    <property type="entry name" value="PLPDE_IV"/>
    <property type="match status" value="1"/>
</dbReference>
<dbReference type="Proteomes" id="UP000001007">
    <property type="component" value="Chromosome"/>
</dbReference>
<dbReference type="InterPro" id="IPR036038">
    <property type="entry name" value="Aminotransferase-like"/>
</dbReference>
<dbReference type="Pfam" id="PF00425">
    <property type="entry name" value="Chorismate_bind"/>
    <property type="match status" value="1"/>
</dbReference>
<dbReference type="HOGENOM" id="CLU_006493_6_2_10"/>
<dbReference type="GO" id="GO:0046820">
    <property type="term" value="F:4-amino-4-deoxychorismate synthase activity"/>
    <property type="evidence" value="ECO:0007669"/>
    <property type="project" value="TreeGrafter"/>
</dbReference>
<evidence type="ECO:0000313" key="2">
    <source>
        <dbReference type="EMBL" id="AAM72936.1"/>
    </source>
</evidence>
<dbReference type="NCBIfam" id="TIGR00553">
    <property type="entry name" value="pabB"/>
    <property type="match status" value="1"/>
</dbReference>
<dbReference type="InterPro" id="IPR015890">
    <property type="entry name" value="Chorismate_C"/>
</dbReference>
<dbReference type="EnsemblBacteria" id="AAM72936">
    <property type="protein sequence ID" value="AAM72936"/>
    <property type="gene ID" value="CT1712"/>
</dbReference>
<dbReference type="PANTHER" id="PTHR11236:SF50">
    <property type="entry name" value="AMINODEOXYCHORISMATE SYNTHASE COMPONENT 1"/>
    <property type="match status" value="1"/>
</dbReference>
<organism evidence="2 3">
    <name type="scientific">Chlorobaculum tepidum (strain ATCC 49652 / DSM 12025 / NBRC 103806 / TLS)</name>
    <name type="common">Chlorobium tepidum</name>
    <dbReference type="NCBI Taxonomy" id="194439"/>
    <lineage>
        <taxon>Bacteria</taxon>
        <taxon>Pseudomonadati</taxon>
        <taxon>Chlorobiota</taxon>
        <taxon>Chlorobiia</taxon>
        <taxon>Chlorobiales</taxon>
        <taxon>Chlorobiaceae</taxon>
        <taxon>Chlorobaculum</taxon>
    </lineage>
</organism>
<evidence type="ECO:0000259" key="1">
    <source>
        <dbReference type="Pfam" id="PF00425"/>
    </source>
</evidence>
<evidence type="ECO:0000313" key="3">
    <source>
        <dbReference type="Proteomes" id="UP000001007"/>
    </source>
</evidence>
<dbReference type="AlphaFoldDB" id="Q8KBS1"/>
<dbReference type="SUPFAM" id="SSF56752">
    <property type="entry name" value="D-aminoacid aminotransferase-like PLP-dependent enzymes"/>
    <property type="match status" value="1"/>
</dbReference>
<dbReference type="InterPro" id="IPR043131">
    <property type="entry name" value="BCAT-like_N"/>
</dbReference>
<dbReference type="InterPro" id="IPR005801">
    <property type="entry name" value="ADC_synthase"/>
</dbReference>
<gene>
    <name evidence="2" type="ordered locus">CT1712</name>
</gene>
<dbReference type="eggNOG" id="COG0115">
    <property type="taxonomic scope" value="Bacteria"/>
</dbReference>
<dbReference type="Pfam" id="PF01063">
    <property type="entry name" value="Aminotran_4"/>
    <property type="match status" value="1"/>
</dbReference>
<accession>Q8KBS1</accession>
<dbReference type="eggNOG" id="COG0147">
    <property type="taxonomic scope" value="Bacteria"/>
</dbReference>
<dbReference type="OrthoDB" id="9803598at2"/>
<proteinExistence type="predicted"/>
<dbReference type="PANTHER" id="PTHR11236">
    <property type="entry name" value="AMINOBENZOATE/ANTHRANILATE SYNTHASE"/>
    <property type="match status" value="1"/>
</dbReference>
<dbReference type="Gene3D" id="3.60.120.10">
    <property type="entry name" value="Anthranilate synthase"/>
    <property type="match status" value="1"/>
</dbReference>
<feature type="domain" description="Chorismate-utilising enzyme C-terminal" evidence="1">
    <location>
        <begin position="149"/>
        <end position="402"/>
    </location>
</feature>
<protein>
    <submittedName>
        <fullName evidence="2">Para-aminobenzoate synthetase, putative</fullName>
    </submittedName>
</protein>
<dbReference type="GO" id="GO:0009396">
    <property type="term" value="P:folic acid-containing compound biosynthetic process"/>
    <property type="evidence" value="ECO:0007669"/>
    <property type="project" value="InterPro"/>
</dbReference>
<sequence length="628" mass="69605">MARRGARETHSDRSPRPVMALYEKLASPGSLWFESTLPGALYGDSLFFSDPLETLTLHAGDSVAPWFATLESRLDAGLCLAGWLSYEAGYLLDPALAALASAGADRELLGWFGVYGRPERVRRETVEAEDAAAAARSCAVSGFGFEFSEAEYCERIDRLRTEIAAGNVYQANFTGRCRFSFDGAVEALYVKMKRRQPSPWSAFLNTGDRQILSFSPELFFASDGRLIETMPMKGTAPRRERPEEDLAEKAGLAKCEKNRAENLMIVDLLRNDLGRICATGSVQASGLFETQTYPTLHQMVSTVRGELRPATRLHDLFRALFPSGSVTGAPKVRAMQLICELEKSLRGVYTGAVGFMLPEGRMAFNVAIRTIELRGQSGVYGTGSGIVWDSDPHAEFRECMLKTRILADLVPPSDPSVPGIFETMQWNGGEFLLAGDHLDRLVSSAMALGFTFDRAAIAEALSAKERELRKNGGRHRVRLTLSHDGGILITSEPFDFDASGKSVRVCIAAERVDSRDPLLRHKSVARERYDRALREARERGFGEVLFLNERNEVTEGAISNVLARIDGRWLTPPESCGLLNGVFRRYLLRSRPWIVEKAFTLDDLHRADMVFVCNSLRGVRPVAIVFPE</sequence>
<dbReference type="PRINTS" id="PR00095">
    <property type="entry name" value="ANTSNTHASEI"/>
</dbReference>
<dbReference type="EMBL" id="AE006470">
    <property type="protein sequence ID" value="AAM72936.1"/>
    <property type="molecule type" value="Genomic_DNA"/>
</dbReference>
<dbReference type="Gene3D" id="3.30.470.10">
    <property type="match status" value="1"/>
</dbReference>
<keyword evidence="3" id="KW-1185">Reference proteome</keyword>
<dbReference type="GO" id="GO:0000162">
    <property type="term" value="P:L-tryptophan biosynthetic process"/>
    <property type="evidence" value="ECO:0007669"/>
    <property type="project" value="TreeGrafter"/>
</dbReference>
<dbReference type="InterPro" id="IPR019999">
    <property type="entry name" value="Anth_synth_I-like"/>
</dbReference>
<dbReference type="STRING" id="194439.CT1712"/>
<dbReference type="InterPro" id="IPR005802">
    <property type="entry name" value="ADC_synth_comp_1"/>
</dbReference>
<dbReference type="InterPro" id="IPR043132">
    <property type="entry name" value="BCAT-like_C"/>
</dbReference>
<reference evidence="2 3" key="1">
    <citation type="journal article" date="2002" name="Proc. Natl. Acad. Sci. U.S.A.">
        <title>The complete genome sequence of Chlorobium tepidum TLS, a photosynthetic, anaerobic, green-sulfur bacterium.</title>
        <authorList>
            <person name="Eisen J.A."/>
            <person name="Nelson K.E."/>
            <person name="Paulsen I.T."/>
            <person name="Heidelberg J.F."/>
            <person name="Wu M."/>
            <person name="Dodson R.J."/>
            <person name="Deboy R."/>
            <person name="Gwinn M.L."/>
            <person name="Nelson W.C."/>
            <person name="Haft D.H."/>
            <person name="Hickey E.K."/>
            <person name="Peterson J.D."/>
            <person name="Durkin A.S."/>
            <person name="Kolonay J.L."/>
            <person name="Yang F."/>
            <person name="Holt I."/>
            <person name="Umayam L.A."/>
            <person name="Mason T."/>
            <person name="Brenner M."/>
            <person name="Shea T.P."/>
            <person name="Parksey D."/>
            <person name="Nierman W.C."/>
            <person name="Feldblyum T.V."/>
            <person name="Hansen C.L."/>
            <person name="Craven M.B."/>
            <person name="Radune D."/>
            <person name="Vamathevan J."/>
            <person name="Khouri H."/>
            <person name="White O."/>
            <person name="Gruber T.M."/>
            <person name="Ketchum K.A."/>
            <person name="Venter J.C."/>
            <person name="Tettelin H."/>
            <person name="Bryant D.A."/>
            <person name="Fraser C.M."/>
        </authorList>
    </citation>
    <scope>NUCLEOTIDE SEQUENCE [LARGE SCALE GENOMIC DNA]</scope>
    <source>
        <strain evidence="3">ATCC 49652 / DSM 12025 / NBRC 103806 / TLS</strain>
    </source>
</reference>
<dbReference type="Gene3D" id="3.20.10.10">
    <property type="entry name" value="D-amino Acid Aminotransferase, subunit A, domain 2"/>
    <property type="match status" value="1"/>
</dbReference>
<dbReference type="PATRIC" id="fig|194439.7.peg.1547"/>
<name>Q8KBS1_CHLTE</name>
<dbReference type="KEGG" id="cte:CT1712"/>
<dbReference type="InterPro" id="IPR001544">
    <property type="entry name" value="Aminotrans_IV"/>
</dbReference>